<sequence length="209" mass="24398">MKKLHLIWIVIYLIFSCKSIASAIIEGRQYIRLNKPIHNAPQLLEFFSFYCPHCYQFEEIYHISYNIEQTLPKNINFYKYHVNFIGNLGKQLTHAWAVAIALRIEDRISPILFTAIQKQQSIHTVEDIREIFIKSGVNAEKFDVAWDSVLVKSLILDQEQAAINFRLRGVPSIFINGKYMIKNEKLDISSVNAYIKQFCELLNLLIDKT</sequence>
<dbReference type="PROSITE" id="PS00194">
    <property type="entry name" value="THIOREDOXIN_1"/>
    <property type="match status" value="1"/>
</dbReference>
<protein>
    <recommendedName>
        <fullName evidence="7">Thiol:disulfide interchange protein</fullName>
    </recommendedName>
</protein>
<comment type="similarity">
    <text evidence="2">Belongs to the thioredoxin family. DsbA subfamily.</text>
</comment>
<dbReference type="SUPFAM" id="SSF52833">
    <property type="entry name" value="Thioredoxin-like"/>
    <property type="match status" value="1"/>
</dbReference>
<keyword evidence="10" id="KW-1185">Reference proteome</keyword>
<reference evidence="9 10" key="1">
    <citation type="journal article" date="2013" name="Genome Biol. Evol.">
        <title>Sequence context of indel mutations and their effect on protein evolution in a bacterial endosymbiont.</title>
        <authorList>
            <person name="Williams L.E."/>
            <person name="Wernegreen J.J."/>
        </authorList>
    </citation>
    <scope>NUCLEOTIDE SEQUENCE [LARGE SCALE GENOMIC DNA]</scope>
    <source>
        <strain evidence="9 10">640</strain>
    </source>
</reference>
<dbReference type="CDD" id="cd03019">
    <property type="entry name" value="DsbA_DsbA"/>
    <property type="match status" value="1"/>
</dbReference>
<dbReference type="PROSITE" id="PS51352">
    <property type="entry name" value="THIOREDOXIN_2"/>
    <property type="match status" value="1"/>
</dbReference>
<dbReference type="Pfam" id="PF01323">
    <property type="entry name" value="DSBA"/>
    <property type="match status" value="1"/>
</dbReference>
<dbReference type="Proteomes" id="UP000011067">
    <property type="component" value="Chromosome"/>
</dbReference>
<dbReference type="Gene3D" id="3.40.30.10">
    <property type="entry name" value="Glutaredoxin"/>
    <property type="match status" value="1"/>
</dbReference>
<keyword evidence="4 7" id="KW-0574">Periplasm</keyword>
<evidence type="ECO:0000313" key="10">
    <source>
        <dbReference type="Proteomes" id="UP000011067"/>
    </source>
</evidence>
<dbReference type="InterPro" id="IPR001853">
    <property type="entry name" value="DSBA-like_thioredoxin_dom"/>
</dbReference>
<dbReference type="InterPro" id="IPR036249">
    <property type="entry name" value="Thioredoxin-like_sf"/>
</dbReference>
<dbReference type="PANTHER" id="PTHR35891">
    <property type="entry name" value="THIOL:DISULFIDE INTERCHANGE PROTEIN DSBA"/>
    <property type="match status" value="1"/>
</dbReference>
<dbReference type="InterPro" id="IPR050824">
    <property type="entry name" value="Thiol_disulfide_DsbA"/>
</dbReference>
<dbReference type="PANTHER" id="PTHR35891:SF2">
    <property type="entry name" value="THIOL:DISULFIDE INTERCHANGE PROTEIN DSBA"/>
    <property type="match status" value="1"/>
</dbReference>
<accession>A0ABM5NE95</accession>
<dbReference type="InterPro" id="IPR017937">
    <property type="entry name" value="Thioredoxin_CS"/>
</dbReference>
<keyword evidence="6" id="KW-0676">Redox-active center</keyword>
<evidence type="ECO:0000256" key="5">
    <source>
        <dbReference type="ARBA" id="ARBA00023157"/>
    </source>
</evidence>
<feature type="domain" description="Thioredoxin" evidence="8">
    <location>
        <begin position="11"/>
        <end position="151"/>
    </location>
</feature>
<dbReference type="InterPro" id="IPR013766">
    <property type="entry name" value="Thioredoxin_domain"/>
</dbReference>
<keyword evidence="3" id="KW-0732">Signal</keyword>
<evidence type="ECO:0000256" key="2">
    <source>
        <dbReference type="ARBA" id="ARBA00005791"/>
    </source>
</evidence>
<dbReference type="PROSITE" id="PS51257">
    <property type="entry name" value="PROKAR_LIPOPROTEIN"/>
    <property type="match status" value="1"/>
</dbReference>
<evidence type="ECO:0000256" key="6">
    <source>
        <dbReference type="ARBA" id="ARBA00023284"/>
    </source>
</evidence>
<gene>
    <name evidence="9" type="primary">dsbA</name>
    <name evidence="9" type="ORF">BCHRO640_669</name>
</gene>
<evidence type="ECO:0000256" key="4">
    <source>
        <dbReference type="ARBA" id="ARBA00022764"/>
    </source>
</evidence>
<dbReference type="PIRSF" id="PIRSF001488">
    <property type="entry name" value="Tdi_protein"/>
    <property type="match status" value="1"/>
</dbReference>
<evidence type="ECO:0000313" key="9">
    <source>
        <dbReference type="EMBL" id="AGC03889.1"/>
    </source>
</evidence>
<evidence type="ECO:0000259" key="8">
    <source>
        <dbReference type="PROSITE" id="PS51352"/>
    </source>
</evidence>
<dbReference type="RefSeq" id="WP_015344851.1">
    <property type="nucleotide sequence ID" value="NC_020075.1"/>
</dbReference>
<dbReference type="InterPro" id="IPR023205">
    <property type="entry name" value="DsbA/DsbL"/>
</dbReference>
<evidence type="ECO:0000256" key="7">
    <source>
        <dbReference type="PIRNR" id="PIRNR001488"/>
    </source>
</evidence>
<keyword evidence="5 7" id="KW-1015">Disulfide bond</keyword>
<evidence type="ECO:0000256" key="1">
    <source>
        <dbReference type="ARBA" id="ARBA00004418"/>
    </source>
</evidence>
<name>A0ABM5NE95_9ENTR</name>
<dbReference type="EMBL" id="CP003903">
    <property type="protein sequence ID" value="AGC03889.1"/>
    <property type="molecule type" value="Genomic_DNA"/>
</dbReference>
<organism evidence="9 10">
    <name type="scientific">Candidatus Blochmanniella chromaiodes str. 640</name>
    <dbReference type="NCBI Taxonomy" id="1240471"/>
    <lineage>
        <taxon>Bacteria</taxon>
        <taxon>Pseudomonadati</taxon>
        <taxon>Pseudomonadota</taxon>
        <taxon>Gammaproteobacteria</taxon>
        <taxon>Enterobacterales</taxon>
        <taxon>Enterobacteriaceae</taxon>
        <taxon>ant endosymbionts</taxon>
        <taxon>Candidatus Blochmanniella</taxon>
    </lineage>
</organism>
<evidence type="ECO:0000256" key="3">
    <source>
        <dbReference type="ARBA" id="ARBA00022729"/>
    </source>
</evidence>
<dbReference type="NCBIfam" id="NF008198">
    <property type="entry name" value="PRK10954.1"/>
    <property type="match status" value="1"/>
</dbReference>
<comment type="subcellular location">
    <subcellularLocation>
        <location evidence="1 7">Periplasm</location>
    </subcellularLocation>
</comment>
<proteinExistence type="inferred from homology"/>